<evidence type="ECO:0000313" key="2">
    <source>
        <dbReference type="Proteomes" id="UP000197097"/>
    </source>
</evidence>
<dbReference type="AlphaFoldDB" id="A0A246JVZ8"/>
<proteinExistence type="predicted"/>
<gene>
    <name evidence="1" type="ORF">CDQ91_11710</name>
</gene>
<dbReference type="Proteomes" id="UP000197097">
    <property type="component" value="Unassembled WGS sequence"/>
</dbReference>
<dbReference type="EMBL" id="NISJ01000005">
    <property type="protein sequence ID" value="OWQ96712.1"/>
    <property type="molecule type" value="Genomic_DNA"/>
</dbReference>
<organism evidence="1 2">
    <name type="scientific">Sphingopyxis witflariensis</name>
    <dbReference type="NCBI Taxonomy" id="173675"/>
    <lineage>
        <taxon>Bacteria</taxon>
        <taxon>Pseudomonadati</taxon>
        <taxon>Pseudomonadota</taxon>
        <taxon>Alphaproteobacteria</taxon>
        <taxon>Sphingomonadales</taxon>
        <taxon>Sphingomonadaceae</taxon>
        <taxon>Sphingopyxis</taxon>
    </lineage>
</organism>
<keyword evidence="2" id="KW-1185">Reference proteome</keyword>
<evidence type="ECO:0000313" key="1">
    <source>
        <dbReference type="EMBL" id="OWQ96712.1"/>
    </source>
</evidence>
<accession>A0A246JVZ8</accession>
<reference evidence="1 2" key="1">
    <citation type="journal article" date="2002" name="Int. J. Syst. Evol. Microbiol.">
        <title>Sphingopyxis witflariensis sp. nov., isolated from activated sludge.</title>
        <authorList>
            <person name="Kampfer P."/>
            <person name="Witzenberger R."/>
            <person name="Denner E.B."/>
            <person name="Busse H.J."/>
            <person name="Neef A."/>
        </authorList>
    </citation>
    <scope>NUCLEOTIDE SEQUENCE [LARGE SCALE GENOMIC DNA]</scope>
    <source>
        <strain evidence="1 2">DSM 14551</strain>
    </source>
</reference>
<comment type="caution">
    <text evidence="1">The sequence shown here is derived from an EMBL/GenBank/DDBJ whole genome shotgun (WGS) entry which is preliminary data.</text>
</comment>
<sequence>MSTIWAAYWLWPAAAAKPDFLFDTHSTSIVDFHDLTKDIRPELPYFQRGSFHSPDGKRLRPRDIIRDARDPDNIDSPDFIALFRLKTGTTRADFVTASRAIWAVCDSAIAVASDDREDAPTLLPVKHGKDCGFLFPDTP</sequence>
<name>A0A246JVZ8_9SPHN</name>
<protein>
    <submittedName>
        <fullName evidence="1">Uncharacterized protein</fullName>
    </submittedName>
</protein>